<keyword evidence="1" id="KW-0812">Transmembrane</keyword>
<name>A0A9X2KJH5_9MICC</name>
<reference evidence="2" key="1">
    <citation type="submission" date="2022-06" db="EMBL/GenBank/DDBJ databases">
        <title>Rothia sp. isolated from sandalwood seedling.</title>
        <authorList>
            <person name="Tuikhar N."/>
            <person name="Kirdat K."/>
            <person name="Thorat V."/>
            <person name="Swetha P."/>
            <person name="Padma S."/>
            <person name="Sundararaj R."/>
            <person name="Yadav A."/>
        </authorList>
    </citation>
    <scope>NUCLEOTIDE SEQUENCE</scope>
    <source>
        <strain evidence="2">AR01</strain>
    </source>
</reference>
<dbReference type="AlphaFoldDB" id="A0A9X2KJH5"/>
<feature type="transmembrane region" description="Helical" evidence="1">
    <location>
        <begin position="21"/>
        <end position="45"/>
    </location>
</feature>
<comment type="caution">
    <text evidence="2">The sequence shown here is derived from an EMBL/GenBank/DDBJ whole genome shotgun (WGS) entry which is preliminary data.</text>
</comment>
<dbReference type="EMBL" id="JANAFB010000051">
    <property type="protein sequence ID" value="MCP3427090.1"/>
    <property type="molecule type" value="Genomic_DNA"/>
</dbReference>
<keyword evidence="1" id="KW-0472">Membrane</keyword>
<accession>A0A9X2KJH5</accession>
<gene>
    <name evidence="2" type="ORF">NBM05_13985</name>
</gene>
<protein>
    <submittedName>
        <fullName evidence="2">Uncharacterized protein</fullName>
    </submittedName>
</protein>
<keyword evidence="1" id="KW-1133">Transmembrane helix</keyword>
<evidence type="ECO:0000313" key="3">
    <source>
        <dbReference type="Proteomes" id="UP001139502"/>
    </source>
</evidence>
<dbReference type="RefSeq" id="WP_254168715.1">
    <property type="nucleotide sequence ID" value="NZ_JANAFB010000051.1"/>
</dbReference>
<dbReference type="Proteomes" id="UP001139502">
    <property type="component" value="Unassembled WGS sequence"/>
</dbReference>
<keyword evidence="3" id="KW-1185">Reference proteome</keyword>
<evidence type="ECO:0000313" key="2">
    <source>
        <dbReference type="EMBL" id="MCP3427090.1"/>
    </source>
</evidence>
<organism evidence="2 3">
    <name type="scientific">Rothia santali</name>
    <dbReference type="NCBI Taxonomy" id="2949643"/>
    <lineage>
        <taxon>Bacteria</taxon>
        <taxon>Bacillati</taxon>
        <taxon>Actinomycetota</taxon>
        <taxon>Actinomycetes</taxon>
        <taxon>Micrococcales</taxon>
        <taxon>Micrococcaceae</taxon>
        <taxon>Rothia</taxon>
    </lineage>
</organism>
<proteinExistence type="predicted"/>
<evidence type="ECO:0000256" key="1">
    <source>
        <dbReference type="SAM" id="Phobius"/>
    </source>
</evidence>
<sequence length="47" mass="5440">MSGDRPTRAARRMLAADRRAEIWVGWKGLACLVVVVLVACARQWWWQ</sequence>